<evidence type="ECO:0000313" key="3">
    <source>
        <dbReference type="Proteomes" id="UP001187192"/>
    </source>
</evidence>
<protein>
    <submittedName>
        <fullName evidence="2">Uncharacterized protein</fullName>
    </submittedName>
</protein>
<evidence type="ECO:0000256" key="1">
    <source>
        <dbReference type="SAM" id="MobiDB-lite"/>
    </source>
</evidence>
<proteinExistence type="predicted"/>
<comment type="caution">
    <text evidence="2">The sequence shown here is derived from an EMBL/GenBank/DDBJ whole genome shotgun (WGS) entry which is preliminary data.</text>
</comment>
<feature type="region of interest" description="Disordered" evidence="1">
    <location>
        <begin position="1"/>
        <end position="37"/>
    </location>
</feature>
<organism evidence="2 3">
    <name type="scientific">Ficus carica</name>
    <name type="common">Common fig</name>
    <dbReference type="NCBI Taxonomy" id="3494"/>
    <lineage>
        <taxon>Eukaryota</taxon>
        <taxon>Viridiplantae</taxon>
        <taxon>Streptophyta</taxon>
        <taxon>Embryophyta</taxon>
        <taxon>Tracheophyta</taxon>
        <taxon>Spermatophyta</taxon>
        <taxon>Magnoliopsida</taxon>
        <taxon>eudicotyledons</taxon>
        <taxon>Gunneridae</taxon>
        <taxon>Pentapetalae</taxon>
        <taxon>rosids</taxon>
        <taxon>fabids</taxon>
        <taxon>Rosales</taxon>
        <taxon>Moraceae</taxon>
        <taxon>Ficeae</taxon>
        <taxon>Ficus</taxon>
    </lineage>
</organism>
<name>A0AA88A872_FICCA</name>
<sequence>MSETTLVFSVAEPPPSSMYENAPPPPQSNSNPPHQTQIQRRLGAIKGDNDDAVGVDASLHEIIAPGKH</sequence>
<keyword evidence="3" id="KW-1185">Reference proteome</keyword>
<dbReference type="Proteomes" id="UP001187192">
    <property type="component" value="Unassembled WGS sequence"/>
</dbReference>
<accession>A0AA88A872</accession>
<feature type="compositionally biased region" description="Pro residues" evidence="1">
    <location>
        <begin position="12"/>
        <end position="27"/>
    </location>
</feature>
<gene>
    <name evidence="2" type="ORF">TIFTF001_020228</name>
</gene>
<evidence type="ECO:0000313" key="2">
    <source>
        <dbReference type="EMBL" id="GMN51074.1"/>
    </source>
</evidence>
<dbReference type="AlphaFoldDB" id="A0AA88A872"/>
<dbReference type="EMBL" id="BTGU01000036">
    <property type="protein sequence ID" value="GMN51074.1"/>
    <property type="molecule type" value="Genomic_DNA"/>
</dbReference>
<reference evidence="2" key="1">
    <citation type="submission" date="2023-07" db="EMBL/GenBank/DDBJ databases">
        <title>draft genome sequence of fig (Ficus carica).</title>
        <authorList>
            <person name="Takahashi T."/>
            <person name="Nishimura K."/>
        </authorList>
    </citation>
    <scope>NUCLEOTIDE SEQUENCE</scope>
</reference>